<gene>
    <name evidence="2" type="ORF">Z519_08417</name>
</gene>
<dbReference type="GeneID" id="27701345"/>
<dbReference type="VEuPathDB" id="FungiDB:Z519_08417"/>
<feature type="transmembrane region" description="Helical" evidence="1">
    <location>
        <begin position="70"/>
        <end position="91"/>
    </location>
</feature>
<reference evidence="2" key="1">
    <citation type="submission" date="2015-01" db="EMBL/GenBank/DDBJ databases">
        <title>The Genome Sequence of Cladophialophora bantiana CBS 173.52.</title>
        <authorList>
            <consortium name="The Broad Institute Genomics Platform"/>
            <person name="Cuomo C."/>
            <person name="de Hoog S."/>
            <person name="Gorbushina A."/>
            <person name="Stielow B."/>
            <person name="Teixiera M."/>
            <person name="Abouelleil A."/>
            <person name="Chapman S.B."/>
            <person name="Priest M."/>
            <person name="Young S.K."/>
            <person name="Wortman J."/>
            <person name="Nusbaum C."/>
            <person name="Birren B."/>
        </authorList>
    </citation>
    <scope>NUCLEOTIDE SEQUENCE [LARGE SCALE GENOMIC DNA]</scope>
    <source>
        <strain evidence="2">CBS 173.52</strain>
    </source>
</reference>
<protein>
    <submittedName>
        <fullName evidence="2">Uncharacterized protein</fullName>
    </submittedName>
</protein>
<evidence type="ECO:0000313" key="2">
    <source>
        <dbReference type="EMBL" id="KIW90634.1"/>
    </source>
</evidence>
<organism evidence="2 3">
    <name type="scientific">Cladophialophora bantiana (strain ATCC 10958 / CBS 173.52 / CDC B-1940 / NIH 8579)</name>
    <name type="common">Xylohypha bantiana</name>
    <dbReference type="NCBI Taxonomy" id="1442370"/>
    <lineage>
        <taxon>Eukaryota</taxon>
        <taxon>Fungi</taxon>
        <taxon>Dikarya</taxon>
        <taxon>Ascomycota</taxon>
        <taxon>Pezizomycotina</taxon>
        <taxon>Eurotiomycetes</taxon>
        <taxon>Chaetothyriomycetidae</taxon>
        <taxon>Chaetothyriales</taxon>
        <taxon>Herpotrichiellaceae</taxon>
        <taxon>Cladophialophora</taxon>
    </lineage>
</organism>
<dbReference type="Proteomes" id="UP000053789">
    <property type="component" value="Unassembled WGS sequence"/>
</dbReference>
<evidence type="ECO:0000313" key="3">
    <source>
        <dbReference type="Proteomes" id="UP000053789"/>
    </source>
</evidence>
<dbReference type="AlphaFoldDB" id="A0A0D2I179"/>
<dbReference type="EMBL" id="KN846992">
    <property type="protein sequence ID" value="KIW90634.1"/>
    <property type="molecule type" value="Genomic_DNA"/>
</dbReference>
<dbReference type="RefSeq" id="XP_016617303.1">
    <property type="nucleotide sequence ID" value="XM_016766145.1"/>
</dbReference>
<name>A0A0D2I179_CLAB1</name>
<accession>A0A0D2I179</accession>
<keyword evidence="1" id="KW-1133">Transmembrane helix</keyword>
<keyword evidence="1" id="KW-0472">Membrane</keyword>
<evidence type="ECO:0000256" key="1">
    <source>
        <dbReference type="SAM" id="Phobius"/>
    </source>
</evidence>
<keyword evidence="3" id="KW-1185">Reference proteome</keyword>
<keyword evidence="1" id="KW-0812">Transmembrane</keyword>
<proteinExistence type="predicted"/>
<sequence length="114" mass="12658">MQNLAKEEVAQTSSQVATTPNYGKTRNIVFVRVCRQGRTHGLRSVDFFALKEMVDLINVKNGEQSQRLNAVALSASIILLPFTVVGTVFGIDSTEGGLKLFIDNFSRQWASHSW</sequence>
<dbReference type="HOGENOM" id="CLU_2120820_0_0_1"/>